<dbReference type="SUPFAM" id="SSF63829">
    <property type="entry name" value="Calcium-dependent phosphotriesterase"/>
    <property type="match status" value="2"/>
</dbReference>
<dbReference type="InterPro" id="IPR013783">
    <property type="entry name" value="Ig-like_fold"/>
</dbReference>
<dbReference type="Pfam" id="PF02518">
    <property type="entry name" value="HATPase_c"/>
    <property type="match status" value="1"/>
</dbReference>
<dbReference type="Pfam" id="PF07730">
    <property type="entry name" value="HisKA_3"/>
    <property type="match status" value="1"/>
</dbReference>
<feature type="region of interest" description="Disordered" evidence="5">
    <location>
        <begin position="892"/>
        <end position="914"/>
    </location>
</feature>
<dbReference type="Proteomes" id="UP000231501">
    <property type="component" value="Unassembled WGS sequence"/>
</dbReference>
<dbReference type="PANTHER" id="PTHR24421">
    <property type="entry name" value="NITRATE/NITRITE SENSOR PROTEIN NARX-RELATED"/>
    <property type="match status" value="1"/>
</dbReference>
<evidence type="ECO:0000313" key="8">
    <source>
        <dbReference type="EMBL" id="PIM54851.1"/>
    </source>
</evidence>
<dbReference type="SUPFAM" id="SSF55874">
    <property type="entry name" value="ATPase domain of HSP90 chaperone/DNA topoisomerase II/histidine kinase"/>
    <property type="match status" value="1"/>
</dbReference>
<dbReference type="Gene3D" id="1.20.5.1930">
    <property type="match status" value="1"/>
</dbReference>
<dbReference type="EMBL" id="PEOG01000007">
    <property type="protein sequence ID" value="PIM54851.1"/>
    <property type="molecule type" value="Genomic_DNA"/>
</dbReference>
<evidence type="ECO:0000313" key="9">
    <source>
        <dbReference type="Proteomes" id="UP000231501"/>
    </source>
</evidence>
<evidence type="ECO:0000256" key="4">
    <source>
        <dbReference type="SAM" id="Coils"/>
    </source>
</evidence>
<feature type="coiled-coil region" evidence="4">
    <location>
        <begin position="860"/>
        <end position="887"/>
    </location>
</feature>
<sequence>MLSMALATGLARAQVPGPAAPAANDGPPDFSLRSWDVRDGAPADVWTLGGGREGVLWLGTGMGLYRFNGLRFERYRPGDQPLPAFNINALLVDEDRTLWIGLFEGGVLRLRDDGVTRYGAAQGLPGGRVLRLVRAGGALWAAAGKGLARFDGQRWQRVGEAQGYPAAGAEYLFRDRQGTLWVSSGERLYRLATHAERFEDTGVQLGRGAVMSQDGQDRLWIADGRGGVRPLGVPGSWRSWAQLPDTAPAPAPVRMDGLATAPFSPSVVSERDGKPATRVKQMLFASDGGLWVTVNGRGVFRTGVADAARLMPGEQLDWSRGQWFTLADGLGSTITVPLLESDDGEIWAGTNVGVSSLRQHRIRRVTRLEDDASTGFNVQPEGSGVLLSSSSASWRVDPPGGAVRETGIDPRPAARRPATQAVRATDGAVWLWDNEVLWRAPPGGRWERWFQPLPAGARATANGMAADPAGGLWLALHEVGVFHATRGGIARVKEAELDGQAPGALAVDADGTVWLGHDGVLTAIDDLGRRLRFGPEQGLRTGRILTVRNTRHGVVVAGENGVALGRDGRFATITIERDPAFGRVSGIVESFDGDLWLNGGRGLLRLAAAEVPALFEASASPLSYQLLDAADGLPGIARQASAMPTAVRDARGRLWFVTNLGVVWLDPARTPRNSREVGVDVQALMAGGQSYPAAQGQQLPQGTNALTLRYAARVLSKAEQVRYRFRLIGVDAEWRDAGTQREATYANLGPGDYRFEVLASNPDGLWSGRPSVLTFRIAPALHEYPAFRWAVALALVMAIWGGYRLRVRALQARLRMRLEVRHRERERIARDLHDTLLQGFQGLLLGLDASVRRVTDQALRHKMERDLTRAEALLAEGRDRVGQLRQRIDDEDAAERGGWRDDDDADGGEGRGPDRRLAERLAQAGQDLVRPPGQFRMRVTGTPRALAASVEDELLLIAREGLTNADRHARATEVGLDLDYRADGLTLTVRDNGIGLASDWEARQPRGGRYGMCGMRERARLMAASLSVRSTPGAGTELVLHVADAPRAGWRERWRQQRAAVSP</sequence>
<keyword evidence="6" id="KW-0472">Membrane</keyword>
<evidence type="ECO:0000256" key="1">
    <source>
        <dbReference type="ARBA" id="ARBA00022679"/>
    </source>
</evidence>
<dbReference type="PANTHER" id="PTHR24421:SF62">
    <property type="entry name" value="SENSORY TRANSDUCTION HISTIDINE KINASE"/>
    <property type="match status" value="1"/>
</dbReference>
<dbReference type="InterPro" id="IPR011712">
    <property type="entry name" value="Sig_transdc_His_kin_sub3_dim/P"/>
</dbReference>
<dbReference type="GO" id="GO:0046983">
    <property type="term" value="F:protein dimerization activity"/>
    <property type="evidence" value="ECO:0007669"/>
    <property type="project" value="InterPro"/>
</dbReference>
<dbReference type="OrthoDB" id="176203at2"/>
<dbReference type="Pfam" id="PF07495">
    <property type="entry name" value="Y_Y_Y"/>
    <property type="match status" value="1"/>
</dbReference>
<dbReference type="AlphaFoldDB" id="A0A2G9CEI5"/>
<proteinExistence type="predicted"/>
<keyword evidence="3" id="KW-0902">Two-component regulatory system</keyword>
<keyword evidence="4" id="KW-0175">Coiled coil</keyword>
<dbReference type="RefSeq" id="WP_099859963.1">
    <property type="nucleotide sequence ID" value="NZ_PEOG01000007.1"/>
</dbReference>
<protein>
    <recommendedName>
        <fullName evidence="7">Histidine kinase/HSP90-like ATPase domain-containing protein</fullName>
    </recommendedName>
</protein>
<dbReference type="InterPro" id="IPR011123">
    <property type="entry name" value="Y_Y_Y"/>
</dbReference>
<dbReference type="InterPro" id="IPR036890">
    <property type="entry name" value="HATPase_C_sf"/>
</dbReference>
<dbReference type="GO" id="GO:0000155">
    <property type="term" value="F:phosphorelay sensor kinase activity"/>
    <property type="evidence" value="ECO:0007669"/>
    <property type="project" value="InterPro"/>
</dbReference>
<dbReference type="GO" id="GO:0016020">
    <property type="term" value="C:membrane"/>
    <property type="evidence" value="ECO:0007669"/>
    <property type="project" value="InterPro"/>
</dbReference>
<evidence type="ECO:0000256" key="6">
    <source>
        <dbReference type="SAM" id="Phobius"/>
    </source>
</evidence>
<reference evidence="8 9" key="1">
    <citation type="submission" date="2017-11" db="EMBL/GenBank/DDBJ databases">
        <title>Draft genome sequence of Mitsuaria sp. HWN-4.</title>
        <authorList>
            <person name="Gundlapally S.R."/>
        </authorList>
    </citation>
    <scope>NUCLEOTIDE SEQUENCE [LARGE SCALE GENOMIC DNA]</scope>
    <source>
        <strain evidence="8 9">HWN-4</strain>
    </source>
</reference>
<dbReference type="Gene3D" id="2.130.10.10">
    <property type="entry name" value="YVTN repeat-like/Quinoprotein amine dehydrogenase"/>
    <property type="match status" value="3"/>
</dbReference>
<feature type="transmembrane region" description="Helical" evidence="6">
    <location>
        <begin position="786"/>
        <end position="807"/>
    </location>
</feature>
<dbReference type="CDD" id="cd16917">
    <property type="entry name" value="HATPase_UhpB-NarQ-NarX-like"/>
    <property type="match status" value="1"/>
</dbReference>
<keyword evidence="1" id="KW-0808">Transferase</keyword>
<dbReference type="Gene3D" id="2.60.40.10">
    <property type="entry name" value="Immunoglobulins"/>
    <property type="match status" value="1"/>
</dbReference>
<evidence type="ECO:0000256" key="5">
    <source>
        <dbReference type="SAM" id="MobiDB-lite"/>
    </source>
</evidence>
<evidence type="ECO:0000256" key="2">
    <source>
        <dbReference type="ARBA" id="ARBA00022777"/>
    </source>
</evidence>
<gene>
    <name evidence="8" type="ORF">CS062_02925</name>
</gene>
<feature type="domain" description="Histidine kinase/HSP90-like ATPase" evidence="7">
    <location>
        <begin position="949"/>
        <end position="1046"/>
    </location>
</feature>
<keyword evidence="6" id="KW-0812">Transmembrane</keyword>
<keyword evidence="2" id="KW-0418">Kinase</keyword>
<dbReference type="SMART" id="SM00387">
    <property type="entry name" value="HATPase_c"/>
    <property type="match status" value="1"/>
</dbReference>
<keyword evidence="6" id="KW-1133">Transmembrane helix</keyword>
<evidence type="ECO:0000256" key="3">
    <source>
        <dbReference type="ARBA" id="ARBA00023012"/>
    </source>
</evidence>
<organism evidence="8 9">
    <name type="scientific">Roseateles chitinivorans</name>
    <dbReference type="NCBI Taxonomy" id="2917965"/>
    <lineage>
        <taxon>Bacteria</taxon>
        <taxon>Pseudomonadati</taxon>
        <taxon>Pseudomonadota</taxon>
        <taxon>Betaproteobacteria</taxon>
        <taxon>Burkholderiales</taxon>
        <taxon>Sphaerotilaceae</taxon>
        <taxon>Roseateles</taxon>
    </lineage>
</organism>
<name>A0A2G9CEI5_9BURK</name>
<feature type="region of interest" description="Disordered" evidence="5">
    <location>
        <begin position="399"/>
        <end position="420"/>
    </location>
</feature>
<dbReference type="Gene3D" id="3.30.565.10">
    <property type="entry name" value="Histidine kinase-like ATPase, C-terminal domain"/>
    <property type="match status" value="1"/>
</dbReference>
<evidence type="ECO:0000259" key="7">
    <source>
        <dbReference type="SMART" id="SM00387"/>
    </source>
</evidence>
<dbReference type="InterPro" id="IPR003594">
    <property type="entry name" value="HATPase_dom"/>
</dbReference>
<dbReference type="InterPro" id="IPR015943">
    <property type="entry name" value="WD40/YVTN_repeat-like_dom_sf"/>
</dbReference>
<comment type="caution">
    <text evidence="8">The sequence shown here is derived from an EMBL/GenBank/DDBJ whole genome shotgun (WGS) entry which is preliminary data.</text>
</comment>
<dbReference type="InterPro" id="IPR050482">
    <property type="entry name" value="Sensor_HK_TwoCompSys"/>
</dbReference>
<keyword evidence="9" id="KW-1185">Reference proteome</keyword>
<accession>A0A2G9CEI5</accession>